<dbReference type="Proteomes" id="UP000002318">
    <property type="component" value="Chromosome"/>
</dbReference>
<dbReference type="Gene3D" id="1.10.260.40">
    <property type="entry name" value="lambda repressor-like DNA-binding domains"/>
    <property type="match status" value="1"/>
</dbReference>
<feature type="domain" description="HTH cro/C1-type" evidence="2">
    <location>
        <begin position="9"/>
        <end position="66"/>
    </location>
</feature>
<dbReference type="HOGENOM" id="CLU_066192_29_1_12"/>
<dbReference type="KEGG" id="ssm:Spirs_1315"/>
<evidence type="ECO:0000256" key="1">
    <source>
        <dbReference type="ARBA" id="ARBA00023125"/>
    </source>
</evidence>
<reference evidence="3 4" key="1">
    <citation type="journal article" date="2010" name="Stand. Genomic Sci.">
        <title>Complete genome sequence of Spirochaeta smaragdinae type strain (SEBR 4228).</title>
        <authorList>
            <person name="Mavromatis K."/>
            <person name="Yasawong M."/>
            <person name="Chertkov O."/>
            <person name="Lapidus A."/>
            <person name="Lucas S."/>
            <person name="Nolan M."/>
            <person name="Del Rio T.G."/>
            <person name="Tice H."/>
            <person name="Cheng J.F."/>
            <person name="Pitluck S."/>
            <person name="Liolios K."/>
            <person name="Ivanova N."/>
            <person name="Tapia R."/>
            <person name="Han C."/>
            <person name="Bruce D."/>
            <person name="Goodwin L."/>
            <person name="Pati A."/>
            <person name="Chen A."/>
            <person name="Palaniappan K."/>
            <person name="Land M."/>
            <person name="Hauser L."/>
            <person name="Chang Y.J."/>
            <person name="Jeffries C.D."/>
            <person name="Detter J.C."/>
            <person name="Rohde M."/>
            <person name="Brambilla E."/>
            <person name="Spring S."/>
            <person name="Goker M."/>
            <person name="Sikorski J."/>
            <person name="Woyke T."/>
            <person name="Bristow J."/>
            <person name="Eisen J.A."/>
            <person name="Markowitz V."/>
            <person name="Hugenholtz P."/>
            <person name="Klenk H.P."/>
            <person name="Kyrpides N.C."/>
        </authorList>
    </citation>
    <scope>NUCLEOTIDE SEQUENCE [LARGE SCALE GENOMIC DNA]</scope>
    <source>
        <strain evidence="4">DSM 11293 / JCM 15392 / SEBR 4228</strain>
    </source>
</reference>
<evidence type="ECO:0000259" key="2">
    <source>
        <dbReference type="PROSITE" id="PS50943"/>
    </source>
</evidence>
<dbReference type="RefSeq" id="WP_013253906.1">
    <property type="nucleotide sequence ID" value="NC_014364.1"/>
</dbReference>
<name>E1R420_SEDSS</name>
<dbReference type="SMART" id="SM00530">
    <property type="entry name" value="HTH_XRE"/>
    <property type="match status" value="1"/>
</dbReference>
<dbReference type="OrthoDB" id="361759at2"/>
<dbReference type="InterPro" id="IPR050807">
    <property type="entry name" value="TransReg_Diox_bact_type"/>
</dbReference>
<dbReference type="eggNOG" id="COG1396">
    <property type="taxonomic scope" value="Bacteria"/>
</dbReference>
<evidence type="ECO:0000313" key="3">
    <source>
        <dbReference type="EMBL" id="ADK80442.1"/>
    </source>
</evidence>
<dbReference type="Pfam" id="PF13560">
    <property type="entry name" value="HTH_31"/>
    <property type="match status" value="1"/>
</dbReference>
<dbReference type="GO" id="GO:0005829">
    <property type="term" value="C:cytosol"/>
    <property type="evidence" value="ECO:0007669"/>
    <property type="project" value="TreeGrafter"/>
</dbReference>
<dbReference type="PANTHER" id="PTHR46797">
    <property type="entry name" value="HTH-TYPE TRANSCRIPTIONAL REGULATOR"/>
    <property type="match status" value="1"/>
</dbReference>
<sequence length="84" mass="9269">MTKVQERLIANLREARYTLNLTQMGLAEKAGISIGFVGDIEAGKKFPSANTLQKLCDALQLEPHELFLPEGKDGKREKGKRGKA</sequence>
<dbReference type="InterPro" id="IPR010982">
    <property type="entry name" value="Lambda_DNA-bd_dom_sf"/>
</dbReference>
<gene>
    <name evidence="3" type="ordered locus">Spirs_1315</name>
</gene>
<dbReference type="GO" id="GO:0003700">
    <property type="term" value="F:DNA-binding transcription factor activity"/>
    <property type="evidence" value="ECO:0007669"/>
    <property type="project" value="TreeGrafter"/>
</dbReference>
<protein>
    <submittedName>
        <fullName evidence="3">Transcriptional regulator, XRE family</fullName>
    </submittedName>
</protein>
<accession>E1R420</accession>
<dbReference type="GO" id="GO:0003677">
    <property type="term" value="F:DNA binding"/>
    <property type="evidence" value="ECO:0007669"/>
    <property type="project" value="UniProtKB-KW"/>
</dbReference>
<dbReference type="CDD" id="cd00093">
    <property type="entry name" value="HTH_XRE"/>
    <property type="match status" value="1"/>
</dbReference>
<dbReference type="SUPFAM" id="SSF47413">
    <property type="entry name" value="lambda repressor-like DNA-binding domains"/>
    <property type="match status" value="1"/>
</dbReference>
<evidence type="ECO:0000313" key="4">
    <source>
        <dbReference type="Proteomes" id="UP000002318"/>
    </source>
</evidence>
<keyword evidence="4" id="KW-1185">Reference proteome</keyword>
<dbReference type="PROSITE" id="PS50943">
    <property type="entry name" value="HTH_CROC1"/>
    <property type="match status" value="1"/>
</dbReference>
<keyword evidence="1" id="KW-0238">DNA-binding</keyword>
<dbReference type="PANTHER" id="PTHR46797:SF1">
    <property type="entry name" value="METHYLPHOSPHONATE SYNTHASE"/>
    <property type="match status" value="1"/>
</dbReference>
<dbReference type="EMBL" id="CP002116">
    <property type="protein sequence ID" value="ADK80442.1"/>
    <property type="molecule type" value="Genomic_DNA"/>
</dbReference>
<dbReference type="AlphaFoldDB" id="E1R420"/>
<dbReference type="InterPro" id="IPR001387">
    <property type="entry name" value="Cro/C1-type_HTH"/>
</dbReference>
<dbReference type="STRING" id="573413.Spirs_1315"/>
<organism evidence="3 4">
    <name type="scientific">Sediminispirochaeta smaragdinae (strain DSM 11293 / JCM 15392 / SEBR 4228)</name>
    <name type="common">Spirochaeta smaragdinae</name>
    <dbReference type="NCBI Taxonomy" id="573413"/>
    <lineage>
        <taxon>Bacteria</taxon>
        <taxon>Pseudomonadati</taxon>
        <taxon>Spirochaetota</taxon>
        <taxon>Spirochaetia</taxon>
        <taxon>Spirochaetales</taxon>
        <taxon>Spirochaetaceae</taxon>
        <taxon>Sediminispirochaeta</taxon>
    </lineage>
</organism>
<proteinExistence type="predicted"/>